<sequence>MFSVGLQYAVMGQNPAQHNEMSLECSLSDVASVSPLLLRETTLLRRKSVVENTPFLPRPHHFRAETRCPRMQFCVRKQDDPSMNISQQ</sequence>
<name>A0AAD7RVR4_9TELE</name>
<protein>
    <submittedName>
        <fullName evidence="1">Uncharacterized protein</fullName>
    </submittedName>
</protein>
<evidence type="ECO:0000313" key="1">
    <source>
        <dbReference type="EMBL" id="KAJ8391115.1"/>
    </source>
</evidence>
<proteinExistence type="predicted"/>
<dbReference type="Proteomes" id="UP001221898">
    <property type="component" value="Unassembled WGS sequence"/>
</dbReference>
<organism evidence="1 2">
    <name type="scientific">Aldrovandia affinis</name>
    <dbReference type="NCBI Taxonomy" id="143900"/>
    <lineage>
        <taxon>Eukaryota</taxon>
        <taxon>Metazoa</taxon>
        <taxon>Chordata</taxon>
        <taxon>Craniata</taxon>
        <taxon>Vertebrata</taxon>
        <taxon>Euteleostomi</taxon>
        <taxon>Actinopterygii</taxon>
        <taxon>Neopterygii</taxon>
        <taxon>Teleostei</taxon>
        <taxon>Notacanthiformes</taxon>
        <taxon>Halosauridae</taxon>
        <taxon>Aldrovandia</taxon>
    </lineage>
</organism>
<accession>A0AAD7RVR4</accession>
<evidence type="ECO:0000313" key="2">
    <source>
        <dbReference type="Proteomes" id="UP001221898"/>
    </source>
</evidence>
<gene>
    <name evidence="1" type="ORF">AAFF_G00097360</name>
</gene>
<keyword evidence="2" id="KW-1185">Reference proteome</keyword>
<comment type="caution">
    <text evidence="1">The sequence shown here is derived from an EMBL/GenBank/DDBJ whole genome shotgun (WGS) entry which is preliminary data.</text>
</comment>
<reference evidence="1" key="1">
    <citation type="journal article" date="2023" name="Science">
        <title>Genome structures resolve the early diversification of teleost fishes.</title>
        <authorList>
            <person name="Parey E."/>
            <person name="Louis A."/>
            <person name="Montfort J."/>
            <person name="Bouchez O."/>
            <person name="Roques C."/>
            <person name="Iampietro C."/>
            <person name="Lluch J."/>
            <person name="Castinel A."/>
            <person name="Donnadieu C."/>
            <person name="Desvignes T."/>
            <person name="Floi Bucao C."/>
            <person name="Jouanno E."/>
            <person name="Wen M."/>
            <person name="Mejri S."/>
            <person name="Dirks R."/>
            <person name="Jansen H."/>
            <person name="Henkel C."/>
            <person name="Chen W.J."/>
            <person name="Zahm M."/>
            <person name="Cabau C."/>
            <person name="Klopp C."/>
            <person name="Thompson A.W."/>
            <person name="Robinson-Rechavi M."/>
            <person name="Braasch I."/>
            <person name="Lecointre G."/>
            <person name="Bobe J."/>
            <person name="Postlethwait J.H."/>
            <person name="Berthelot C."/>
            <person name="Roest Crollius H."/>
            <person name="Guiguen Y."/>
        </authorList>
    </citation>
    <scope>NUCLEOTIDE SEQUENCE</scope>
    <source>
        <strain evidence="1">NC1722</strain>
    </source>
</reference>
<dbReference type="EMBL" id="JAINUG010000162">
    <property type="protein sequence ID" value="KAJ8391115.1"/>
    <property type="molecule type" value="Genomic_DNA"/>
</dbReference>
<dbReference type="AlphaFoldDB" id="A0AAD7RVR4"/>